<organism evidence="3 4">
    <name type="scientific">Pseudolycoriella hygida</name>
    <dbReference type="NCBI Taxonomy" id="35572"/>
    <lineage>
        <taxon>Eukaryota</taxon>
        <taxon>Metazoa</taxon>
        <taxon>Ecdysozoa</taxon>
        <taxon>Arthropoda</taxon>
        <taxon>Hexapoda</taxon>
        <taxon>Insecta</taxon>
        <taxon>Pterygota</taxon>
        <taxon>Neoptera</taxon>
        <taxon>Endopterygota</taxon>
        <taxon>Diptera</taxon>
        <taxon>Nematocera</taxon>
        <taxon>Sciaroidea</taxon>
        <taxon>Sciaridae</taxon>
        <taxon>Pseudolycoriella</taxon>
    </lineage>
</organism>
<dbReference type="PANTHER" id="PTHR43571">
    <property type="entry name" value="NADP-SPECIFIC GLUTAMATE DEHYDROGENASE 1-RELATED"/>
    <property type="match status" value="1"/>
</dbReference>
<sequence>FPITNTFTHVYFLSIPIFLFGVPSPTQNEINGADAKVLAANGCKLVVEGANMPTTKEAMEAYTKKEIILCPGKAANAGEVSV</sequence>
<accession>A0A9Q0RY23</accession>
<evidence type="ECO:0000259" key="2">
    <source>
        <dbReference type="Pfam" id="PF00208"/>
    </source>
</evidence>
<dbReference type="EMBL" id="WJQU01000004">
    <property type="protein sequence ID" value="KAJ6636837.1"/>
    <property type="molecule type" value="Genomic_DNA"/>
</dbReference>
<dbReference type="Gene3D" id="3.40.50.720">
    <property type="entry name" value="NAD(P)-binding Rossmann-like Domain"/>
    <property type="match status" value="1"/>
</dbReference>
<dbReference type="OrthoDB" id="6718861at2759"/>
<dbReference type="InterPro" id="IPR050724">
    <property type="entry name" value="Glu_Leu_Phe_Val_DH"/>
</dbReference>
<reference evidence="3" key="1">
    <citation type="submission" date="2022-07" db="EMBL/GenBank/DDBJ databases">
        <authorList>
            <person name="Trinca V."/>
            <person name="Uliana J.V.C."/>
            <person name="Torres T.T."/>
            <person name="Ward R.J."/>
            <person name="Monesi N."/>
        </authorList>
    </citation>
    <scope>NUCLEOTIDE SEQUENCE</scope>
    <source>
        <strain evidence="3">HSMRA1968</strain>
        <tissue evidence="3">Whole embryos</tissue>
    </source>
</reference>
<dbReference type="Pfam" id="PF00208">
    <property type="entry name" value="ELFV_dehydrog"/>
    <property type="match status" value="1"/>
</dbReference>
<feature type="domain" description="Glutamate/phenylalanine/leucine/valine/L-tryptophan dehydrogenase C-terminal" evidence="2">
    <location>
        <begin position="22"/>
        <end position="82"/>
    </location>
</feature>
<dbReference type="AlphaFoldDB" id="A0A9Q0RY23"/>
<dbReference type="GO" id="GO:0004354">
    <property type="term" value="F:glutamate dehydrogenase (NADP+) activity"/>
    <property type="evidence" value="ECO:0007669"/>
    <property type="project" value="TreeGrafter"/>
</dbReference>
<keyword evidence="4" id="KW-1185">Reference proteome</keyword>
<dbReference type="GO" id="GO:0006537">
    <property type="term" value="P:glutamate biosynthetic process"/>
    <property type="evidence" value="ECO:0007669"/>
    <property type="project" value="TreeGrafter"/>
</dbReference>
<comment type="caution">
    <text evidence="3">The sequence shown here is derived from an EMBL/GenBank/DDBJ whole genome shotgun (WGS) entry which is preliminary data.</text>
</comment>
<gene>
    <name evidence="3" type="primary">gdh_0</name>
    <name evidence="3" type="ORF">Bhyg_15432</name>
</gene>
<name>A0A9Q0RY23_9DIPT</name>
<dbReference type="GO" id="GO:0005829">
    <property type="term" value="C:cytosol"/>
    <property type="evidence" value="ECO:0007669"/>
    <property type="project" value="TreeGrafter"/>
</dbReference>
<feature type="signal peptide" evidence="1">
    <location>
        <begin position="1"/>
        <end position="21"/>
    </location>
</feature>
<protein>
    <submittedName>
        <fullName evidence="3">NADP-specific glutamate dehydrogenase</fullName>
    </submittedName>
</protein>
<proteinExistence type="predicted"/>
<dbReference type="PANTHER" id="PTHR43571:SF1">
    <property type="entry name" value="NADP-SPECIFIC GLUTAMATE DEHYDROGENASE 1-RELATED"/>
    <property type="match status" value="1"/>
</dbReference>
<dbReference type="Proteomes" id="UP001151699">
    <property type="component" value="Chromosome C"/>
</dbReference>
<dbReference type="InterPro" id="IPR006096">
    <property type="entry name" value="Glu/Leu/Phe/Val/Trp_DH_C"/>
</dbReference>
<dbReference type="SUPFAM" id="SSF51735">
    <property type="entry name" value="NAD(P)-binding Rossmann-fold domains"/>
    <property type="match status" value="1"/>
</dbReference>
<dbReference type="InterPro" id="IPR036291">
    <property type="entry name" value="NAD(P)-bd_dom_sf"/>
</dbReference>
<feature type="chain" id="PRO_5040407728" evidence="1">
    <location>
        <begin position="22"/>
        <end position="82"/>
    </location>
</feature>
<evidence type="ECO:0000313" key="3">
    <source>
        <dbReference type="EMBL" id="KAJ6636837.1"/>
    </source>
</evidence>
<feature type="non-terminal residue" evidence="3">
    <location>
        <position position="1"/>
    </location>
</feature>
<evidence type="ECO:0000256" key="1">
    <source>
        <dbReference type="SAM" id="SignalP"/>
    </source>
</evidence>
<keyword evidence="1" id="KW-0732">Signal</keyword>
<evidence type="ECO:0000313" key="4">
    <source>
        <dbReference type="Proteomes" id="UP001151699"/>
    </source>
</evidence>